<name>A0A0A0MAJ5_9GAMM</name>
<sequence length="167" mass="17111">MGRGLLVASGAALLLAACASAPPSPAEGAQRVTARLVSGAAAEGVRYDKQAGACTGGGVQLVSSAEYESLTRGWTSDGTCTSPAMEDMPAATGYPLLEGRQLPGSAHVLVRLEADGRFESVRAVCATSVEFGAAAEDTVRTMAFRPGRCGGEPTRMAFMVPLDFDPD</sequence>
<keyword evidence="3" id="KW-1185">Reference proteome</keyword>
<organism evidence="2 3">
    <name type="scientific">Lysobacter defluvii IMMIB APB-9 = DSM 18482</name>
    <dbReference type="NCBI Taxonomy" id="1385515"/>
    <lineage>
        <taxon>Bacteria</taxon>
        <taxon>Pseudomonadati</taxon>
        <taxon>Pseudomonadota</taxon>
        <taxon>Gammaproteobacteria</taxon>
        <taxon>Lysobacterales</taxon>
        <taxon>Lysobacteraceae</taxon>
        <taxon>Novilysobacter</taxon>
    </lineage>
</organism>
<protein>
    <recommendedName>
        <fullName evidence="4">TonB C-terminal domain-containing protein</fullName>
    </recommendedName>
</protein>
<evidence type="ECO:0000256" key="1">
    <source>
        <dbReference type="SAM" id="SignalP"/>
    </source>
</evidence>
<evidence type="ECO:0000313" key="3">
    <source>
        <dbReference type="Proteomes" id="UP000030003"/>
    </source>
</evidence>
<dbReference type="AlphaFoldDB" id="A0A0A0MAJ5"/>
<proteinExistence type="predicted"/>
<dbReference type="SUPFAM" id="SSF74653">
    <property type="entry name" value="TolA/TonB C-terminal domain"/>
    <property type="match status" value="1"/>
</dbReference>
<feature type="signal peptide" evidence="1">
    <location>
        <begin position="1"/>
        <end position="26"/>
    </location>
</feature>
<evidence type="ECO:0000313" key="2">
    <source>
        <dbReference type="EMBL" id="KGO99127.1"/>
    </source>
</evidence>
<evidence type="ECO:0008006" key="4">
    <source>
        <dbReference type="Google" id="ProtNLM"/>
    </source>
</evidence>
<dbReference type="Proteomes" id="UP000030003">
    <property type="component" value="Unassembled WGS sequence"/>
</dbReference>
<dbReference type="STRING" id="1385515.GCA_000423325_02005"/>
<dbReference type="EMBL" id="AVBH01000030">
    <property type="protein sequence ID" value="KGO99127.1"/>
    <property type="molecule type" value="Genomic_DNA"/>
</dbReference>
<dbReference type="PROSITE" id="PS51257">
    <property type="entry name" value="PROKAR_LIPOPROTEIN"/>
    <property type="match status" value="1"/>
</dbReference>
<gene>
    <name evidence="2" type="ORF">N791_11620</name>
</gene>
<comment type="caution">
    <text evidence="2">The sequence shown here is derived from an EMBL/GenBank/DDBJ whole genome shotgun (WGS) entry which is preliminary data.</text>
</comment>
<accession>A0A0A0MAJ5</accession>
<dbReference type="Gene3D" id="3.30.1150.10">
    <property type="match status" value="1"/>
</dbReference>
<reference evidence="2 3" key="1">
    <citation type="submission" date="2013-08" db="EMBL/GenBank/DDBJ databases">
        <title>Genomic analysis of Lysobacter defluvii.</title>
        <authorList>
            <person name="Wang Q."/>
            <person name="Wang G."/>
        </authorList>
    </citation>
    <scope>NUCLEOTIDE SEQUENCE [LARGE SCALE GENOMIC DNA]</scope>
    <source>
        <strain evidence="2 3">IMMIB APB-9</strain>
    </source>
</reference>
<keyword evidence="1" id="KW-0732">Signal</keyword>
<feature type="chain" id="PRO_5001966777" description="TonB C-terminal domain-containing protein" evidence="1">
    <location>
        <begin position="27"/>
        <end position="167"/>
    </location>
</feature>